<keyword evidence="4 11" id="KW-0812">Transmembrane</keyword>
<keyword evidence="7 11" id="KW-0472">Membrane</keyword>
<dbReference type="Gene3D" id="1.10.10.1320">
    <property type="entry name" value="Anti-sigma factor, zinc-finger domain"/>
    <property type="match status" value="1"/>
</dbReference>
<dbReference type="AlphaFoldDB" id="A0A7W5JU50"/>
<keyword evidence="5 11" id="KW-1133">Transmembrane helix</keyword>
<evidence type="ECO:0000256" key="10">
    <source>
        <dbReference type="ARBA" id="ARBA00030803"/>
    </source>
</evidence>
<accession>A0A7W5JU50</accession>
<dbReference type="EMBL" id="JACHZG010000001">
    <property type="protein sequence ID" value="MBB3326283.1"/>
    <property type="molecule type" value="Genomic_DNA"/>
</dbReference>
<comment type="subcellular location">
    <subcellularLocation>
        <location evidence="2">Cell membrane</location>
    </subcellularLocation>
    <subcellularLocation>
        <location evidence="1">Membrane</location>
        <topology evidence="1">Single-pass membrane protein</topology>
    </subcellularLocation>
</comment>
<keyword evidence="14" id="KW-1185">Reference proteome</keyword>
<evidence type="ECO:0000313" key="13">
    <source>
        <dbReference type="EMBL" id="MBB3326283.1"/>
    </source>
</evidence>
<evidence type="ECO:0000256" key="2">
    <source>
        <dbReference type="ARBA" id="ARBA00004236"/>
    </source>
</evidence>
<feature type="transmembrane region" description="Helical" evidence="11">
    <location>
        <begin position="104"/>
        <end position="127"/>
    </location>
</feature>
<comment type="caution">
    <text evidence="13">The sequence shown here is derived from an EMBL/GenBank/DDBJ whole genome shotgun (WGS) entry which is preliminary data.</text>
</comment>
<evidence type="ECO:0000256" key="9">
    <source>
        <dbReference type="ARBA" id="ARBA00029829"/>
    </source>
</evidence>
<dbReference type="Proteomes" id="UP000565572">
    <property type="component" value="Unassembled WGS sequence"/>
</dbReference>
<dbReference type="InterPro" id="IPR041916">
    <property type="entry name" value="Anti_sigma_zinc_sf"/>
</dbReference>
<reference evidence="13 14" key="1">
    <citation type="submission" date="2020-08" db="EMBL/GenBank/DDBJ databases">
        <title>Sequencing the genomes of 1000 actinobacteria strains.</title>
        <authorList>
            <person name="Klenk H.-P."/>
        </authorList>
    </citation>
    <scope>NUCLEOTIDE SEQUENCE [LARGE SCALE GENOMIC DNA]</scope>
    <source>
        <strain evidence="13 14">DSM 11053</strain>
    </source>
</reference>
<evidence type="ECO:0000256" key="5">
    <source>
        <dbReference type="ARBA" id="ARBA00022989"/>
    </source>
</evidence>
<protein>
    <recommendedName>
        <fullName evidence="10">Regulator of SigK</fullName>
    </recommendedName>
    <alternativeName>
        <fullName evidence="9">Sigma-K anti-sigma factor RskA</fullName>
    </alternativeName>
</protein>
<keyword evidence="6" id="KW-0805">Transcription regulation</keyword>
<evidence type="ECO:0000256" key="7">
    <source>
        <dbReference type="ARBA" id="ARBA00023136"/>
    </source>
</evidence>
<keyword evidence="8" id="KW-0804">Transcription</keyword>
<sequence>MNEIHGATGAYVLDALEADELEEFEAHRAVCSTCSREVAEFCETAPRLSVLAAAPPPPPALRTSILRGLSDVHQLPPLHGDVLQERPREVDELALRRSSRRARVLSVLVAAVSVLALALGGAVYSLARQQQAPVAGPSADNSLLAAPDARIVPMVLANGAQVSFVVSKSQNRALFVGGHLPSPGLGKTYELWTMRDQAVTADNLVPAGTNVAQWFHGPIQESTGVAVSIEDVGGADRPTDVQGVVTL</sequence>
<dbReference type="GO" id="GO:0006417">
    <property type="term" value="P:regulation of translation"/>
    <property type="evidence" value="ECO:0007669"/>
    <property type="project" value="TreeGrafter"/>
</dbReference>
<dbReference type="GO" id="GO:0016989">
    <property type="term" value="F:sigma factor antagonist activity"/>
    <property type="evidence" value="ECO:0007669"/>
    <property type="project" value="TreeGrafter"/>
</dbReference>
<dbReference type="PANTHER" id="PTHR37461:SF1">
    <property type="entry name" value="ANTI-SIGMA-K FACTOR RSKA"/>
    <property type="match status" value="1"/>
</dbReference>
<keyword evidence="3" id="KW-1003">Cell membrane</keyword>
<dbReference type="RefSeq" id="WP_183337255.1">
    <property type="nucleotide sequence ID" value="NZ_JACHZG010000001.1"/>
</dbReference>
<dbReference type="Pfam" id="PF10099">
    <property type="entry name" value="RskA_C"/>
    <property type="match status" value="1"/>
</dbReference>
<evidence type="ECO:0000256" key="4">
    <source>
        <dbReference type="ARBA" id="ARBA00022692"/>
    </source>
</evidence>
<evidence type="ECO:0000256" key="3">
    <source>
        <dbReference type="ARBA" id="ARBA00022475"/>
    </source>
</evidence>
<evidence type="ECO:0000256" key="11">
    <source>
        <dbReference type="SAM" id="Phobius"/>
    </source>
</evidence>
<gene>
    <name evidence="13" type="ORF">FHX39_001227</name>
</gene>
<name>A0A7W5JU50_9ACTN</name>
<evidence type="ECO:0000256" key="6">
    <source>
        <dbReference type="ARBA" id="ARBA00023015"/>
    </source>
</evidence>
<proteinExistence type="predicted"/>
<dbReference type="InterPro" id="IPR018764">
    <property type="entry name" value="RskA_C"/>
</dbReference>
<dbReference type="GO" id="GO:0005886">
    <property type="term" value="C:plasma membrane"/>
    <property type="evidence" value="ECO:0007669"/>
    <property type="project" value="UniProtKB-SubCell"/>
</dbReference>
<evidence type="ECO:0000313" key="14">
    <source>
        <dbReference type="Proteomes" id="UP000565572"/>
    </source>
</evidence>
<dbReference type="PANTHER" id="PTHR37461">
    <property type="entry name" value="ANTI-SIGMA-K FACTOR RSKA"/>
    <property type="match status" value="1"/>
</dbReference>
<dbReference type="InterPro" id="IPR051474">
    <property type="entry name" value="Anti-sigma-K/W_factor"/>
</dbReference>
<evidence type="ECO:0000259" key="12">
    <source>
        <dbReference type="Pfam" id="PF10099"/>
    </source>
</evidence>
<evidence type="ECO:0000256" key="8">
    <source>
        <dbReference type="ARBA" id="ARBA00023163"/>
    </source>
</evidence>
<organism evidence="13 14">
    <name type="scientific">Microlunatus antarcticus</name>
    <dbReference type="NCBI Taxonomy" id="53388"/>
    <lineage>
        <taxon>Bacteria</taxon>
        <taxon>Bacillati</taxon>
        <taxon>Actinomycetota</taxon>
        <taxon>Actinomycetes</taxon>
        <taxon>Propionibacteriales</taxon>
        <taxon>Propionibacteriaceae</taxon>
        <taxon>Microlunatus</taxon>
    </lineage>
</organism>
<feature type="domain" description="Anti-sigma K factor RskA C-terminal" evidence="12">
    <location>
        <begin position="108"/>
        <end position="239"/>
    </location>
</feature>
<evidence type="ECO:0000256" key="1">
    <source>
        <dbReference type="ARBA" id="ARBA00004167"/>
    </source>
</evidence>